<dbReference type="GeneID" id="63829144"/>
<dbReference type="Proteomes" id="UP000076871">
    <property type="component" value="Unassembled WGS sequence"/>
</dbReference>
<dbReference type="RefSeq" id="XP_040768275.1">
    <property type="nucleotide sequence ID" value="XM_040912116.1"/>
</dbReference>
<name>A0A165GM00_9APHY</name>
<keyword evidence="2" id="KW-1185">Reference proteome</keyword>
<sequence>MPASYGNGSSRMPHLNFRPYKRRPTAVGIAATVSNPLKRGVSISSKLFTTMRLSIASLALSLVLLLGQAAALPTSDIIHPCPEDIVCSVGEDCTLPVCD</sequence>
<accession>A0A165GM00</accession>
<proteinExistence type="predicted"/>
<dbReference type="AlphaFoldDB" id="A0A165GM00"/>
<gene>
    <name evidence="1" type="ORF">LAESUDRAFT_756017</name>
</gene>
<dbReference type="InParanoid" id="A0A165GM00"/>
<evidence type="ECO:0000313" key="2">
    <source>
        <dbReference type="Proteomes" id="UP000076871"/>
    </source>
</evidence>
<reference evidence="1 2" key="1">
    <citation type="journal article" date="2016" name="Mol. Biol. Evol.">
        <title>Comparative Genomics of Early-Diverging Mushroom-Forming Fungi Provides Insights into the Origins of Lignocellulose Decay Capabilities.</title>
        <authorList>
            <person name="Nagy L.G."/>
            <person name="Riley R."/>
            <person name="Tritt A."/>
            <person name="Adam C."/>
            <person name="Daum C."/>
            <person name="Floudas D."/>
            <person name="Sun H."/>
            <person name="Yadav J.S."/>
            <person name="Pangilinan J."/>
            <person name="Larsson K.H."/>
            <person name="Matsuura K."/>
            <person name="Barry K."/>
            <person name="Labutti K."/>
            <person name="Kuo R."/>
            <person name="Ohm R.A."/>
            <person name="Bhattacharya S.S."/>
            <person name="Shirouzu T."/>
            <person name="Yoshinaga Y."/>
            <person name="Martin F.M."/>
            <person name="Grigoriev I.V."/>
            <person name="Hibbett D.S."/>
        </authorList>
    </citation>
    <scope>NUCLEOTIDE SEQUENCE [LARGE SCALE GENOMIC DNA]</scope>
    <source>
        <strain evidence="1 2">93-53</strain>
    </source>
</reference>
<protein>
    <submittedName>
        <fullName evidence="1">Uncharacterized protein</fullName>
    </submittedName>
</protein>
<evidence type="ECO:0000313" key="1">
    <source>
        <dbReference type="EMBL" id="KZT10535.1"/>
    </source>
</evidence>
<organism evidence="1 2">
    <name type="scientific">Laetiporus sulphureus 93-53</name>
    <dbReference type="NCBI Taxonomy" id="1314785"/>
    <lineage>
        <taxon>Eukaryota</taxon>
        <taxon>Fungi</taxon>
        <taxon>Dikarya</taxon>
        <taxon>Basidiomycota</taxon>
        <taxon>Agaricomycotina</taxon>
        <taxon>Agaricomycetes</taxon>
        <taxon>Polyporales</taxon>
        <taxon>Laetiporus</taxon>
    </lineage>
</organism>
<dbReference type="EMBL" id="KV427609">
    <property type="protein sequence ID" value="KZT10535.1"/>
    <property type="molecule type" value="Genomic_DNA"/>
</dbReference>